<feature type="transmembrane region" description="Helical" evidence="6">
    <location>
        <begin position="398"/>
        <end position="419"/>
    </location>
</feature>
<feature type="transmembrane region" description="Helical" evidence="6">
    <location>
        <begin position="124"/>
        <end position="141"/>
    </location>
</feature>
<feature type="transmembrane region" description="Helical" evidence="6">
    <location>
        <begin position="182"/>
        <end position="205"/>
    </location>
</feature>
<feature type="transmembrane region" description="Helical" evidence="6">
    <location>
        <begin position="35"/>
        <end position="54"/>
    </location>
</feature>
<keyword evidence="3 6" id="KW-0812">Transmembrane</keyword>
<evidence type="ECO:0000256" key="3">
    <source>
        <dbReference type="ARBA" id="ARBA00022692"/>
    </source>
</evidence>
<feature type="transmembrane region" description="Helical" evidence="6">
    <location>
        <begin position="85"/>
        <end position="104"/>
    </location>
</feature>
<accession>A0A1I6MVW9</accession>
<name>A0A1I6MVW9_9RHOB</name>
<proteinExistence type="predicted"/>
<keyword evidence="2" id="KW-1003">Cell membrane</keyword>
<dbReference type="Proteomes" id="UP000198926">
    <property type="component" value="Unassembled WGS sequence"/>
</dbReference>
<comment type="subcellular location">
    <subcellularLocation>
        <location evidence="1">Cell membrane</location>
        <topology evidence="1">Multi-pass membrane protein</topology>
    </subcellularLocation>
</comment>
<feature type="transmembrane region" description="Helical" evidence="6">
    <location>
        <begin position="464"/>
        <end position="488"/>
    </location>
</feature>
<dbReference type="PANTHER" id="PTHR30250:SF26">
    <property type="entry name" value="PSMA PROTEIN"/>
    <property type="match status" value="1"/>
</dbReference>
<feature type="transmembrane region" description="Helical" evidence="6">
    <location>
        <begin position="12"/>
        <end position="29"/>
    </location>
</feature>
<dbReference type="AlphaFoldDB" id="A0A1I6MVW9"/>
<dbReference type="InterPro" id="IPR050833">
    <property type="entry name" value="Poly_Biosynth_Transport"/>
</dbReference>
<feature type="transmembrane region" description="Helical" evidence="6">
    <location>
        <begin position="373"/>
        <end position="392"/>
    </location>
</feature>
<feature type="transmembrane region" description="Helical" evidence="6">
    <location>
        <begin position="439"/>
        <end position="458"/>
    </location>
</feature>
<gene>
    <name evidence="7" type="ORF">SAMN05444714_2333</name>
</gene>
<evidence type="ECO:0000313" key="7">
    <source>
        <dbReference type="EMBL" id="SFS19751.1"/>
    </source>
</evidence>
<dbReference type="STRING" id="1123755.SAMN05444714_2333"/>
<dbReference type="PANTHER" id="PTHR30250">
    <property type="entry name" value="PST FAMILY PREDICTED COLANIC ACID TRANSPORTER"/>
    <property type="match status" value="1"/>
</dbReference>
<evidence type="ECO:0000256" key="6">
    <source>
        <dbReference type="SAM" id="Phobius"/>
    </source>
</evidence>
<evidence type="ECO:0000256" key="4">
    <source>
        <dbReference type="ARBA" id="ARBA00022989"/>
    </source>
</evidence>
<dbReference type="GO" id="GO:0005886">
    <property type="term" value="C:plasma membrane"/>
    <property type="evidence" value="ECO:0007669"/>
    <property type="project" value="UniProtKB-SubCell"/>
</dbReference>
<keyword evidence="5 6" id="KW-0472">Membrane</keyword>
<keyword evidence="4 6" id="KW-1133">Transmembrane helix</keyword>
<evidence type="ECO:0000313" key="8">
    <source>
        <dbReference type="Proteomes" id="UP000198926"/>
    </source>
</evidence>
<sequence length="511" mass="56294">MNRVAKNTTILFVRQVVLAIIGLYTIRVLVRELGIVDFGLMNVVLSVALLLSFVTNSIGMLTQRYLAFAIGENSFANLRRFHDTCFFLTLASAAFIFVILQTGGNWFVSDGLVVEFSRQDEVEALFQFFVLSTVCGAIAMFHASVMLAHEDMFAFAFFAFLTTLFRLGAALSISAFNQDGLVIYGFFFFLATLSVMLAQWIYCVFKYDECKLRGLSSDTQAMREMLGFLTWTLFGQFTTVCRTQAITLLINQAFNPTTVAARALAFTIQAQVQTFSQNFIAALNPPITKSFASGAYEQTRALVYMGSKAAFFLAWIVTLPLIALLRPVLSIWIGDYPPEALLFTRLALIESLIVSASFPLMTAVRAAGKVRTYELVLGSLQVLIFLLSWLLVSTGFPAYSVYVVAILMNILMLFVRLTIASRMVGLSVWAFFDRALMPIFKVVTSSSIIVISASALVFEAGFTTISLGSVVGLLAILGAAPTLIYCFGLTSGERAQLKILLRSILAKRAAK</sequence>
<evidence type="ECO:0000256" key="2">
    <source>
        <dbReference type="ARBA" id="ARBA00022475"/>
    </source>
</evidence>
<organism evidence="7 8">
    <name type="scientific">Yoonia litorea</name>
    <dbReference type="NCBI Taxonomy" id="1123755"/>
    <lineage>
        <taxon>Bacteria</taxon>
        <taxon>Pseudomonadati</taxon>
        <taxon>Pseudomonadota</taxon>
        <taxon>Alphaproteobacteria</taxon>
        <taxon>Rhodobacterales</taxon>
        <taxon>Paracoccaceae</taxon>
        <taxon>Yoonia</taxon>
    </lineage>
</organism>
<keyword evidence="8" id="KW-1185">Reference proteome</keyword>
<feature type="transmembrane region" description="Helical" evidence="6">
    <location>
        <begin position="153"/>
        <end position="176"/>
    </location>
</feature>
<dbReference type="EMBL" id="FOZM01000002">
    <property type="protein sequence ID" value="SFS19751.1"/>
    <property type="molecule type" value="Genomic_DNA"/>
</dbReference>
<feature type="transmembrane region" description="Helical" evidence="6">
    <location>
        <begin position="340"/>
        <end position="361"/>
    </location>
</feature>
<feature type="transmembrane region" description="Helical" evidence="6">
    <location>
        <begin position="310"/>
        <end position="334"/>
    </location>
</feature>
<evidence type="ECO:0000256" key="1">
    <source>
        <dbReference type="ARBA" id="ARBA00004651"/>
    </source>
</evidence>
<reference evidence="7 8" key="1">
    <citation type="submission" date="2016-10" db="EMBL/GenBank/DDBJ databases">
        <authorList>
            <person name="de Groot N.N."/>
        </authorList>
    </citation>
    <scope>NUCLEOTIDE SEQUENCE [LARGE SCALE GENOMIC DNA]</scope>
    <source>
        <strain evidence="7 8">DSM 29433</strain>
    </source>
</reference>
<protein>
    <submittedName>
        <fullName evidence="7">Membrane protein involved in the export of O-antigen and teichoic acid</fullName>
    </submittedName>
</protein>
<evidence type="ECO:0000256" key="5">
    <source>
        <dbReference type="ARBA" id="ARBA00023136"/>
    </source>
</evidence>